<sequence>KMILHVPLVITIACNIIHVYGGDVVPNDVNLMFVFDKSGSISVADFELSKEVAIKIYESFVDLGDNVLASALTFSVKPKIMFTADKYTPTSDPGVVDAINAFTMNPSKIGRRQSNTDKVLEMIKEEVDRWMPNGIVFVILFYDGVLHPRTAAKREEVIKMANDMEDGYLDILGVKLKNGNGNDHLGAIDLRKIASEDPEENDVFPSEGGNLDENNKNVVADNIMYKIIGPQ</sequence>
<keyword evidence="2" id="KW-1185">Reference proteome</keyword>
<proteinExistence type="predicted"/>
<dbReference type="InterPro" id="IPR002035">
    <property type="entry name" value="VWF_A"/>
</dbReference>
<feature type="non-terminal residue" evidence="1">
    <location>
        <position position="1"/>
    </location>
</feature>
<dbReference type="Gene3D" id="3.40.50.410">
    <property type="entry name" value="von Willebrand factor, type A domain"/>
    <property type="match status" value="1"/>
</dbReference>
<organism evidence="1 2">
    <name type="scientific">Owenia fusiformis</name>
    <name type="common">Polychaete worm</name>
    <dbReference type="NCBI Taxonomy" id="6347"/>
    <lineage>
        <taxon>Eukaryota</taxon>
        <taxon>Metazoa</taxon>
        <taxon>Spiralia</taxon>
        <taxon>Lophotrochozoa</taxon>
        <taxon>Annelida</taxon>
        <taxon>Polychaeta</taxon>
        <taxon>Sedentaria</taxon>
        <taxon>Canalipalpata</taxon>
        <taxon>Sabellida</taxon>
        <taxon>Oweniida</taxon>
        <taxon>Oweniidae</taxon>
        <taxon>Owenia</taxon>
    </lineage>
</organism>
<dbReference type="SUPFAM" id="SSF53300">
    <property type="entry name" value="vWA-like"/>
    <property type="match status" value="1"/>
</dbReference>
<dbReference type="EMBL" id="CAIIXF020000007">
    <property type="protein sequence ID" value="CAH1788593.1"/>
    <property type="molecule type" value="Genomic_DNA"/>
</dbReference>
<accession>A0A8J1UKX2</accession>
<gene>
    <name evidence="1" type="ORF">OFUS_LOCUS14090</name>
</gene>
<dbReference type="AlphaFoldDB" id="A0A8J1UKX2"/>
<dbReference type="Proteomes" id="UP000749559">
    <property type="component" value="Unassembled WGS sequence"/>
</dbReference>
<comment type="caution">
    <text evidence="1">The sequence shown here is derived from an EMBL/GenBank/DDBJ whole genome shotgun (WGS) entry which is preliminary data.</text>
</comment>
<dbReference type="InterPro" id="IPR036465">
    <property type="entry name" value="vWFA_dom_sf"/>
</dbReference>
<dbReference type="PROSITE" id="PS50234">
    <property type="entry name" value="VWFA"/>
    <property type="match status" value="1"/>
</dbReference>
<evidence type="ECO:0000313" key="2">
    <source>
        <dbReference type="Proteomes" id="UP000749559"/>
    </source>
</evidence>
<protein>
    <submittedName>
        <fullName evidence="1">Uncharacterized protein</fullName>
    </submittedName>
</protein>
<reference evidence="1" key="1">
    <citation type="submission" date="2022-03" db="EMBL/GenBank/DDBJ databases">
        <authorList>
            <person name="Martin C."/>
        </authorList>
    </citation>
    <scope>NUCLEOTIDE SEQUENCE</scope>
</reference>
<dbReference type="Pfam" id="PF00092">
    <property type="entry name" value="VWA"/>
    <property type="match status" value="1"/>
</dbReference>
<evidence type="ECO:0000313" key="1">
    <source>
        <dbReference type="EMBL" id="CAH1788593.1"/>
    </source>
</evidence>
<dbReference type="CDD" id="cd00198">
    <property type="entry name" value="vWFA"/>
    <property type="match status" value="1"/>
</dbReference>
<name>A0A8J1UKX2_OWEFU</name>
<dbReference type="OrthoDB" id="10256829at2759"/>